<sequence>MKDTARDQRRLRRAGRGLTGLALVSAMGVASVAAGASPALAAVVPPILDYTFNDASSVATAALVPDASGNGFDATVVGSGAELTAGPTGLAGDKALKLPGGSSTSTAAYLSIAPGLVNDDATDLTISAWVKWDGANPCTWPFALGSAVERHVFATTQCGSGAYGAIRDGSEVRASGAEPVPVGVWTHLAVVVDGGTSVSTYVDGELVGTAPITYAAAAAQGTTTFSGYVGKSFYAPDAVWGGVIDDVEVHDSALSAADLQDSQASVYEALAQADAAVDLGDVSQVTASLTLPTTGESGSVLSWVSSNPTVIAADGSVTRPAAGQPDATVTLTPTATRGGATETGAGITATVIAYPAGQNAESELAAAVSGALATSPQLASDVLGSLTLPESGADLPAVSALAGASTAVITWESSSDAISTVDTGSGENVVKKGAVTRGSTDTAVTLTATVSVPGAESIAVPFDLTVPALAGPTAEDLEAYMFVYFTGDSVDGEKLRFAVSEGNNALDWDELNDAQPVLESTLGTKGLRDPFIMRSPEGDRFFLLATDLSVGRSGWGGAVGNGSHYLEIWESTDLVNWGEQRHVEVNLPNAGMTWAPEATYDATIDAYVVYWTSSLYTDETRVVGDGNGPQILMSITRDFRTFTEPTPWFTAADLPSLRPENGLIDSTVLEEDGTFYRFTKATQLAGCPSPDIIGQKSESLRATTASGAWEQVDDCIGRTAGTPEVEGPSVFKANPGDESGYNYFLWVDNYGGVGYIPLGTDSLEGNIQWDYPADFSLPASPRHGSVLAITREERDALAAKWGPNLLVTSVEPVEVQTPAGGTAVALPETISATFADGSARELSVDWDSVTAADLAAPGILTVRGDLSNGAATRATATVTITAVPTEPGAVTPAPSPSTPGTPGTAVVGKPDTSSPDSMASDPARLARTGLETLLPSVLGTLLIAAGVLAMIARKRRGLMTR</sequence>
<evidence type="ECO:0000256" key="7">
    <source>
        <dbReference type="SAM" id="MobiDB-lite"/>
    </source>
</evidence>
<feature type="region of interest" description="Disordered" evidence="7">
    <location>
        <begin position="885"/>
        <end position="921"/>
    </location>
</feature>
<evidence type="ECO:0000256" key="4">
    <source>
        <dbReference type="ARBA" id="ARBA00022801"/>
    </source>
</evidence>
<reference evidence="11 12" key="1">
    <citation type="submission" date="2017-04" db="EMBL/GenBank/DDBJ databases">
        <authorList>
            <person name="Varghese N."/>
            <person name="Submissions S."/>
        </authorList>
    </citation>
    <scope>NUCLEOTIDE SEQUENCE [LARGE SCALE GENOMIC DNA]</scope>
    <source>
        <strain evidence="11 12">VKM Ac-1784</strain>
    </source>
</reference>
<keyword evidence="8" id="KW-0812">Transmembrane</keyword>
<keyword evidence="5" id="KW-1015">Disulfide bond</keyword>
<dbReference type="Proteomes" id="UP000194464">
    <property type="component" value="Unassembled WGS sequence"/>
</dbReference>
<dbReference type="GO" id="GO:0016787">
    <property type="term" value="F:hydrolase activity"/>
    <property type="evidence" value="ECO:0007669"/>
    <property type="project" value="UniProtKB-KW"/>
</dbReference>
<keyword evidence="3 9" id="KW-0732">Signal</keyword>
<evidence type="ECO:0000256" key="5">
    <source>
        <dbReference type="ARBA" id="ARBA00023157"/>
    </source>
</evidence>
<gene>
    <name evidence="11" type="ORF">SAMN06295909_2505</name>
</gene>
<evidence type="ECO:0000256" key="9">
    <source>
        <dbReference type="SAM" id="SignalP"/>
    </source>
</evidence>
<name>A0ABY1RDY6_9MICO</name>
<keyword evidence="8" id="KW-1133">Transmembrane helix</keyword>
<dbReference type="Gene3D" id="2.60.120.200">
    <property type="match status" value="1"/>
</dbReference>
<dbReference type="InterPro" id="IPR006558">
    <property type="entry name" value="LamG-like"/>
</dbReference>
<dbReference type="InterPro" id="IPR006710">
    <property type="entry name" value="Glyco_hydro_43"/>
</dbReference>
<dbReference type="InterPro" id="IPR011081">
    <property type="entry name" value="Big_4"/>
</dbReference>
<dbReference type="SUPFAM" id="SSF75005">
    <property type="entry name" value="Arabinanase/levansucrase/invertase"/>
    <property type="match status" value="1"/>
</dbReference>
<dbReference type="InterPro" id="IPR023296">
    <property type="entry name" value="Glyco_hydro_beta-prop_sf"/>
</dbReference>
<dbReference type="Gene3D" id="2.115.10.20">
    <property type="entry name" value="Glycosyl hydrolase domain, family 43"/>
    <property type="match status" value="1"/>
</dbReference>
<dbReference type="InterPro" id="IPR046780">
    <property type="entry name" value="aBig_2"/>
</dbReference>
<comment type="caution">
    <text evidence="11">The sequence shown here is derived from an EMBL/GenBank/DDBJ whole genome shotgun (WGS) entry which is preliminary data.</text>
</comment>
<feature type="domain" description="LamG-like jellyroll fold" evidence="10">
    <location>
        <begin position="122"/>
        <end position="257"/>
    </location>
</feature>
<dbReference type="Pfam" id="PF07532">
    <property type="entry name" value="Big_4"/>
    <property type="match status" value="1"/>
</dbReference>
<proteinExistence type="inferred from homology"/>
<evidence type="ECO:0000256" key="8">
    <source>
        <dbReference type="SAM" id="Phobius"/>
    </source>
</evidence>
<dbReference type="InterPro" id="IPR050727">
    <property type="entry name" value="GH43_arabinanases"/>
</dbReference>
<feature type="transmembrane region" description="Helical" evidence="8">
    <location>
        <begin position="933"/>
        <end position="952"/>
    </location>
</feature>
<organism evidence="11 12">
    <name type="scientific">Plantibacter elymi</name>
    <name type="common">nom. nud.</name>
    <dbReference type="NCBI Taxonomy" id="199708"/>
    <lineage>
        <taxon>Bacteria</taxon>
        <taxon>Bacillati</taxon>
        <taxon>Actinomycetota</taxon>
        <taxon>Actinomycetes</taxon>
        <taxon>Micrococcales</taxon>
        <taxon>Microbacteriaceae</taxon>
        <taxon>Plantibacter</taxon>
    </lineage>
</organism>
<keyword evidence="12" id="KW-1185">Reference proteome</keyword>
<dbReference type="SMART" id="SM00560">
    <property type="entry name" value="LamGL"/>
    <property type="match status" value="1"/>
</dbReference>
<dbReference type="RefSeq" id="WP_086474264.1">
    <property type="nucleotide sequence ID" value="NZ_FXWJ01000003.1"/>
</dbReference>
<dbReference type="Pfam" id="PF04616">
    <property type="entry name" value="Glyco_hydro_43"/>
    <property type="match status" value="1"/>
</dbReference>
<keyword evidence="8" id="KW-0472">Membrane</keyword>
<evidence type="ECO:0000256" key="3">
    <source>
        <dbReference type="ARBA" id="ARBA00022729"/>
    </source>
</evidence>
<evidence type="ECO:0000256" key="2">
    <source>
        <dbReference type="ARBA" id="ARBA00009865"/>
    </source>
</evidence>
<comment type="similarity">
    <text evidence="2">Belongs to the glycosyl hydrolase 43 family.</text>
</comment>
<protein>
    <submittedName>
        <fullName evidence="11">Glycosyl hydrolases family 43</fullName>
    </submittedName>
</protein>
<dbReference type="SUPFAM" id="SSF49899">
    <property type="entry name" value="Concanavalin A-like lectins/glucanases"/>
    <property type="match status" value="1"/>
</dbReference>
<dbReference type="PANTHER" id="PTHR43301">
    <property type="entry name" value="ARABINAN ENDO-1,5-ALPHA-L-ARABINOSIDASE"/>
    <property type="match status" value="1"/>
</dbReference>
<dbReference type="PANTHER" id="PTHR43301:SF3">
    <property type="entry name" value="ARABINAN ENDO-1,5-ALPHA-L-ARABINOSIDASE A-RELATED"/>
    <property type="match status" value="1"/>
</dbReference>
<evidence type="ECO:0000256" key="6">
    <source>
        <dbReference type="ARBA" id="ARBA00023295"/>
    </source>
</evidence>
<evidence type="ECO:0000256" key="1">
    <source>
        <dbReference type="ARBA" id="ARBA00004834"/>
    </source>
</evidence>
<keyword evidence="6" id="KW-0326">Glycosidase</keyword>
<accession>A0ABY1RDY6</accession>
<dbReference type="Pfam" id="PF20578">
    <property type="entry name" value="aBig_2"/>
    <property type="match status" value="1"/>
</dbReference>
<dbReference type="InterPro" id="IPR013320">
    <property type="entry name" value="ConA-like_dom_sf"/>
</dbReference>
<dbReference type="Pfam" id="PF13385">
    <property type="entry name" value="Laminin_G_3"/>
    <property type="match status" value="1"/>
</dbReference>
<feature type="chain" id="PRO_5045266830" evidence="9">
    <location>
        <begin position="42"/>
        <end position="961"/>
    </location>
</feature>
<evidence type="ECO:0000313" key="11">
    <source>
        <dbReference type="EMBL" id="SMQ71242.1"/>
    </source>
</evidence>
<dbReference type="EMBL" id="FXWJ01000003">
    <property type="protein sequence ID" value="SMQ71242.1"/>
    <property type="molecule type" value="Genomic_DNA"/>
</dbReference>
<comment type="pathway">
    <text evidence="1">Glycan metabolism; L-arabinan degradation.</text>
</comment>
<evidence type="ECO:0000313" key="12">
    <source>
        <dbReference type="Proteomes" id="UP000194464"/>
    </source>
</evidence>
<feature type="signal peptide" evidence="9">
    <location>
        <begin position="1"/>
        <end position="41"/>
    </location>
</feature>
<evidence type="ECO:0000259" key="10">
    <source>
        <dbReference type="SMART" id="SM00560"/>
    </source>
</evidence>
<keyword evidence="4 11" id="KW-0378">Hydrolase</keyword>
<dbReference type="CDD" id="cd08983">
    <property type="entry name" value="GH43_Bt3655-like"/>
    <property type="match status" value="1"/>
</dbReference>